<dbReference type="InterPro" id="IPR038404">
    <property type="entry name" value="TRAP_DctP_sf"/>
</dbReference>
<keyword evidence="2 5" id="KW-0732">Signal</keyword>
<comment type="subcellular location">
    <subcellularLocation>
        <location evidence="1">Periplasm</location>
    </subcellularLocation>
</comment>
<dbReference type="CDD" id="cd13602">
    <property type="entry name" value="PBP2_TRAP_BpDctp6_7"/>
    <property type="match status" value="1"/>
</dbReference>
<evidence type="ECO:0000313" key="7">
    <source>
        <dbReference type="Proteomes" id="UP000284202"/>
    </source>
</evidence>
<dbReference type="PANTHER" id="PTHR33376">
    <property type="match status" value="1"/>
</dbReference>
<dbReference type="AlphaFoldDB" id="A0A418ST15"/>
<gene>
    <name evidence="6" type="ORF">D3P04_13925</name>
</gene>
<evidence type="ECO:0000256" key="3">
    <source>
        <dbReference type="ARBA" id="ARBA00022764"/>
    </source>
</evidence>
<dbReference type="Pfam" id="PF03480">
    <property type="entry name" value="DctP"/>
    <property type="match status" value="1"/>
</dbReference>
<dbReference type="InterPro" id="IPR018389">
    <property type="entry name" value="DctP_fam"/>
</dbReference>
<name>A0A418ST15_9RHOB</name>
<keyword evidence="7" id="KW-1185">Reference proteome</keyword>
<dbReference type="Proteomes" id="UP000284202">
    <property type="component" value="Unassembled WGS sequence"/>
</dbReference>
<dbReference type="GO" id="GO:0055085">
    <property type="term" value="P:transmembrane transport"/>
    <property type="evidence" value="ECO:0007669"/>
    <property type="project" value="InterPro"/>
</dbReference>
<proteinExistence type="predicted"/>
<sequence length="352" mass="38868">MSRKRSRNDKNRRCPQINREENNMQNRILSAAFSLMAMSGAAMAQSYSWDLANEYGESTIMGQADQVFIEAVQEASGGEMTITGHYGGSIGYKSVDQFDAVGDGALDMADTITTSLSGIEPLFLLSSLPFIANTNADAKLLWEVARPHYEELFDKHNQVLLWATPWPPSGIWAQEPITSAEEMKDLKIRGWDASGVRTLSNAGSTAVQISWADTVPQLAAGSINSVLTSADGGASSKFWEFLDDFTAVNYSMALNMTHMNKDIYDSLTPEQQDIIRAAAEKASDAAWEDLEKRVEQNFEEMRANGVTITTDVPADFLEFLRQSGQEVYDEWLSNVGPVGQQILDEYAEKRGS</sequence>
<dbReference type="OrthoDB" id="9783941at2"/>
<comment type="caution">
    <text evidence="6">The sequence shown here is derived from an EMBL/GenBank/DDBJ whole genome shotgun (WGS) entry which is preliminary data.</text>
</comment>
<evidence type="ECO:0000256" key="4">
    <source>
        <dbReference type="SAM" id="MobiDB-lite"/>
    </source>
</evidence>
<feature type="compositionally biased region" description="Basic and acidic residues" evidence="4">
    <location>
        <begin position="8"/>
        <end position="21"/>
    </location>
</feature>
<feature type="signal peptide" evidence="5">
    <location>
        <begin position="1"/>
        <end position="44"/>
    </location>
</feature>
<evidence type="ECO:0000313" key="6">
    <source>
        <dbReference type="EMBL" id="RJE84104.1"/>
    </source>
</evidence>
<dbReference type="EMBL" id="QZCG01000009">
    <property type="protein sequence ID" value="RJE84104.1"/>
    <property type="molecule type" value="Genomic_DNA"/>
</dbReference>
<protein>
    <submittedName>
        <fullName evidence="6">C4-dicarboxylate ABC transporter substrate-binding protein</fullName>
    </submittedName>
</protein>
<evidence type="ECO:0000256" key="1">
    <source>
        <dbReference type="ARBA" id="ARBA00004418"/>
    </source>
</evidence>
<organism evidence="6 7">
    <name type="scientific">Paracoccus onubensis</name>
    <dbReference type="NCBI Taxonomy" id="1675788"/>
    <lineage>
        <taxon>Bacteria</taxon>
        <taxon>Pseudomonadati</taxon>
        <taxon>Pseudomonadota</taxon>
        <taxon>Alphaproteobacteria</taxon>
        <taxon>Rhodobacterales</taxon>
        <taxon>Paracoccaceae</taxon>
        <taxon>Paracoccus</taxon>
    </lineage>
</organism>
<dbReference type="GO" id="GO:0042597">
    <property type="term" value="C:periplasmic space"/>
    <property type="evidence" value="ECO:0007669"/>
    <property type="project" value="UniProtKB-SubCell"/>
</dbReference>
<dbReference type="NCBIfam" id="NF037995">
    <property type="entry name" value="TRAP_S1"/>
    <property type="match status" value="1"/>
</dbReference>
<evidence type="ECO:0000256" key="2">
    <source>
        <dbReference type="ARBA" id="ARBA00022729"/>
    </source>
</evidence>
<dbReference type="PANTHER" id="PTHR33376:SF4">
    <property type="entry name" value="SIALIC ACID-BINDING PERIPLASMIC PROTEIN SIAP"/>
    <property type="match status" value="1"/>
</dbReference>
<keyword evidence="3" id="KW-0574">Periplasm</keyword>
<feature type="region of interest" description="Disordered" evidence="4">
    <location>
        <begin position="1"/>
        <end position="21"/>
    </location>
</feature>
<feature type="chain" id="PRO_5019087735" evidence="5">
    <location>
        <begin position="45"/>
        <end position="352"/>
    </location>
</feature>
<dbReference type="Gene3D" id="3.40.190.170">
    <property type="entry name" value="Bacterial extracellular solute-binding protein, family 7"/>
    <property type="match status" value="1"/>
</dbReference>
<accession>A0A418ST15</accession>
<reference evidence="7" key="1">
    <citation type="submission" date="2018-09" db="EMBL/GenBank/DDBJ databases">
        <title>Acidovorax cavernicola nov. sp. isolated from Gruta de las Maravillas (Aracena, Spain).</title>
        <authorList>
            <person name="Jurado V."/>
            <person name="Gutierrez-Patricio S."/>
            <person name="Gonzalez-Pimentel J.L."/>
            <person name="Miller A.Z."/>
            <person name="Laiz L."/>
            <person name="Saiz-Jimenez C."/>
        </authorList>
    </citation>
    <scope>NUCLEOTIDE SEQUENCE [LARGE SCALE GENOMIC DNA]</scope>
    <source>
        <strain evidence="7">1011MAR3C25</strain>
    </source>
</reference>
<evidence type="ECO:0000256" key="5">
    <source>
        <dbReference type="SAM" id="SignalP"/>
    </source>
</evidence>